<reference evidence="4" key="1">
    <citation type="submission" date="2022-11" db="EMBL/GenBank/DDBJ databases">
        <title>WGS of Natronobacillus azotifigens 24KS-1, an anaerobic diazotrophic haloalkaliphile from soda-rich habitats.</title>
        <authorList>
            <person name="Sorokin D.Y."/>
            <person name="Merkel A.Y."/>
        </authorList>
    </citation>
    <scope>NUCLEOTIDE SEQUENCE</scope>
    <source>
        <strain evidence="4">24KS-1</strain>
    </source>
</reference>
<dbReference type="CDD" id="cd24052">
    <property type="entry name" value="ASKHA_NBD_HpPPX-GppA-like"/>
    <property type="match status" value="1"/>
</dbReference>
<dbReference type="Gene3D" id="3.30.420.150">
    <property type="entry name" value="Exopolyphosphatase. Domain 2"/>
    <property type="match status" value="1"/>
</dbReference>
<dbReference type="SUPFAM" id="SSF53067">
    <property type="entry name" value="Actin-like ATPase domain"/>
    <property type="match status" value="2"/>
</dbReference>
<name>A0A9J6RBC4_9BACI</name>
<dbReference type="InterPro" id="IPR048950">
    <property type="entry name" value="Ppx_GppA_C"/>
</dbReference>
<evidence type="ECO:0000313" key="5">
    <source>
        <dbReference type="Proteomes" id="UP001084197"/>
    </source>
</evidence>
<evidence type="ECO:0000259" key="2">
    <source>
        <dbReference type="Pfam" id="PF02541"/>
    </source>
</evidence>
<organism evidence="4 5">
    <name type="scientific">Natronobacillus azotifigens</name>
    <dbReference type="NCBI Taxonomy" id="472978"/>
    <lineage>
        <taxon>Bacteria</taxon>
        <taxon>Bacillati</taxon>
        <taxon>Bacillota</taxon>
        <taxon>Bacilli</taxon>
        <taxon>Bacillales</taxon>
        <taxon>Bacillaceae</taxon>
        <taxon>Natronobacillus</taxon>
    </lineage>
</organism>
<accession>A0A9J6RBC4</accession>
<dbReference type="Pfam" id="PF21447">
    <property type="entry name" value="Ppx-GppA_III"/>
    <property type="match status" value="1"/>
</dbReference>
<sequence length="509" mass="59155">MNKNYYAVIDIGSNTMRLVIYLQEKTGRFHEKENVKAVARLRNHLDSENNLTEEGTEILLKTLHNFSEILASYPLKNFICVATATIRQANNQRELKQLVKNELDWEMRILSGDEEAFYGYLAVVNSTSLTEGITIDIGGGSTEITYFKNRKLVHAYSFSFGTLTLRSYLKSDRSLDENLNYLRQFLLERFESLSWIVDKHVPIIGIGGSARNLAQIDQNQKEYPMAGLHQYQMDESDIIRISEYLTSLSFEQLQKVEGLSKDRADIIIPAIETFRCLYKTVHAEGFILSQKGLRDGLNYQFLFSEQSDMLIPNVLEDSIQELITDYDLNTKQMLHVQFLTRKLFEHLIGERLKGVTKQDWQLLKRASYVFHLGAYIDAESSAQHSFYLLSNRTIDGLMHEDRLKIALIASFKNKTTFKQFIKPYKNWFTKHEQNKYLLLGALLKLTYCFDATKRQVVKDFDVKNHSESVQITLFCNKNYMSESYQSEKQKKHLEKALNKNIILDFVKHN</sequence>
<dbReference type="PANTHER" id="PTHR30005:SF0">
    <property type="entry name" value="RETROGRADE REGULATION PROTEIN 2"/>
    <property type="match status" value="1"/>
</dbReference>
<evidence type="ECO:0000313" key="4">
    <source>
        <dbReference type="EMBL" id="MCZ0702837.1"/>
    </source>
</evidence>
<dbReference type="GO" id="GO:0006357">
    <property type="term" value="P:regulation of transcription by RNA polymerase II"/>
    <property type="evidence" value="ECO:0007669"/>
    <property type="project" value="TreeGrafter"/>
</dbReference>
<gene>
    <name evidence="4" type="ORF">OWO01_06400</name>
</gene>
<dbReference type="InterPro" id="IPR050273">
    <property type="entry name" value="GppA/Ppx_hydrolase"/>
</dbReference>
<proteinExistence type="inferred from homology"/>
<dbReference type="Pfam" id="PF02541">
    <property type="entry name" value="Ppx-GppA"/>
    <property type="match status" value="1"/>
</dbReference>
<feature type="domain" description="Ppx/GppA phosphatase N-terminal" evidence="2">
    <location>
        <begin position="34"/>
        <end position="302"/>
    </location>
</feature>
<dbReference type="RefSeq" id="WP_268779607.1">
    <property type="nucleotide sequence ID" value="NZ_JAPRAT010000009.1"/>
</dbReference>
<dbReference type="EMBL" id="JAPRAT010000009">
    <property type="protein sequence ID" value="MCZ0702837.1"/>
    <property type="molecule type" value="Genomic_DNA"/>
</dbReference>
<dbReference type="Proteomes" id="UP001084197">
    <property type="component" value="Unassembled WGS sequence"/>
</dbReference>
<evidence type="ECO:0000256" key="1">
    <source>
        <dbReference type="ARBA" id="ARBA00007125"/>
    </source>
</evidence>
<dbReference type="SUPFAM" id="SSF109604">
    <property type="entry name" value="HD-domain/PDEase-like"/>
    <property type="match status" value="1"/>
</dbReference>
<dbReference type="InterPro" id="IPR043129">
    <property type="entry name" value="ATPase_NBD"/>
</dbReference>
<feature type="domain" description="Ppx/GppA phosphatase C-terminal" evidence="3">
    <location>
        <begin position="316"/>
        <end position="482"/>
    </location>
</feature>
<dbReference type="Gene3D" id="3.30.420.40">
    <property type="match status" value="1"/>
</dbReference>
<keyword evidence="5" id="KW-1185">Reference proteome</keyword>
<evidence type="ECO:0000259" key="3">
    <source>
        <dbReference type="Pfam" id="PF21447"/>
    </source>
</evidence>
<dbReference type="AlphaFoldDB" id="A0A9J6RBC4"/>
<protein>
    <submittedName>
        <fullName evidence="4">Ppx/GppA family phosphatase</fullName>
    </submittedName>
</protein>
<dbReference type="PANTHER" id="PTHR30005">
    <property type="entry name" value="EXOPOLYPHOSPHATASE"/>
    <property type="match status" value="1"/>
</dbReference>
<dbReference type="Gene3D" id="1.10.3210.10">
    <property type="entry name" value="Hypothetical protein af1432"/>
    <property type="match status" value="1"/>
</dbReference>
<comment type="similarity">
    <text evidence="1">Belongs to the GppA/Ppx family.</text>
</comment>
<comment type="caution">
    <text evidence="4">The sequence shown here is derived from an EMBL/GenBank/DDBJ whole genome shotgun (WGS) entry which is preliminary data.</text>
</comment>
<dbReference type="InterPro" id="IPR003695">
    <property type="entry name" value="Ppx_GppA_N"/>
</dbReference>